<name>A0A844KHM0_9FIRM</name>
<dbReference type="Proteomes" id="UP000448177">
    <property type="component" value="Unassembled WGS sequence"/>
</dbReference>
<accession>A0A844KHM0</accession>
<keyword evidence="3" id="KW-1185">Reference proteome</keyword>
<comment type="caution">
    <text evidence="2">The sequence shown here is derived from an EMBL/GenBank/DDBJ whole genome shotgun (WGS) entry which is preliminary data.</text>
</comment>
<sequence length="364" mass="42349">MKQLTCEMCGSTDLMKQDGVFVCQTCGCKYSVEEARKMMVEGTVDIQGTVKVDNSTFVQKYLKNARRAREKEDWEETEKYYNMVEQNDPDCIEAIFYSSYGKAKASLVDGDIYKRQAVFNVLRNCISVIDEHYQLGRVEENKQAIQAMSKDLSLMLCSNFVFTEWKNGYGVVTKTNKQETYNLFATLIAQFQESILNIAKVDDHPYLHESLILLYGVAIKTGNYNSDTLKNMMKSEQEKLENLRKVIIEKYWREHPEEKERLESQKKYLQEQISNLNNRIENLAESVQISSLENKVIDLKKEKDSLGLFKGKEKKALQMQIDNYEKEIIKIKEQKEKVAQPIVIQITPLESKIKEIDEELTKDR</sequence>
<organism evidence="2 3">
    <name type="scientific">Mediterraneibacter faecis</name>
    <dbReference type="NCBI Taxonomy" id="592978"/>
    <lineage>
        <taxon>Bacteria</taxon>
        <taxon>Bacillati</taxon>
        <taxon>Bacillota</taxon>
        <taxon>Clostridia</taxon>
        <taxon>Lachnospirales</taxon>
        <taxon>Lachnospiraceae</taxon>
        <taxon>Mediterraneibacter</taxon>
    </lineage>
</organism>
<proteinExistence type="predicted"/>
<dbReference type="RefSeq" id="WP_155205080.1">
    <property type="nucleotide sequence ID" value="NZ_WNAF01000015.1"/>
</dbReference>
<evidence type="ECO:0000313" key="2">
    <source>
        <dbReference type="EMBL" id="MTR77883.1"/>
    </source>
</evidence>
<protein>
    <submittedName>
        <fullName evidence="2">Uncharacterized protein</fullName>
    </submittedName>
</protein>
<evidence type="ECO:0000313" key="3">
    <source>
        <dbReference type="Proteomes" id="UP000448177"/>
    </source>
</evidence>
<gene>
    <name evidence="2" type="ORF">GMD21_14760</name>
</gene>
<dbReference type="EMBL" id="WNAF01000015">
    <property type="protein sequence ID" value="MTR77883.1"/>
    <property type="molecule type" value="Genomic_DNA"/>
</dbReference>
<keyword evidence="1" id="KW-0175">Coiled coil</keyword>
<dbReference type="AlphaFoldDB" id="A0A844KHM0"/>
<feature type="coiled-coil region" evidence="1">
    <location>
        <begin position="226"/>
        <end position="334"/>
    </location>
</feature>
<evidence type="ECO:0000256" key="1">
    <source>
        <dbReference type="SAM" id="Coils"/>
    </source>
</evidence>
<reference evidence="2 3" key="1">
    <citation type="journal article" date="2019" name="Nat. Med.">
        <title>A library of human gut bacterial isolates paired with longitudinal multiomics data enables mechanistic microbiome research.</title>
        <authorList>
            <person name="Poyet M."/>
            <person name="Groussin M."/>
            <person name="Gibbons S.M."/>
            <person name="Avila-Pacheco J."/>
            <person name="Jiang X."/>
            <person name="Kearney S.M."/>
            <person name="Perrotta A.R."/>
            <person name="Berdy B."/>
            <person name="Zhao S."/>
            <person name="Lieberman T.D."/>
            <person name="Swanson P.K."/>
            <person name="Smith M."/>
            <person name="Roesemann S."/>
            <person name="Alexander J.E."/>
            <person name="Rich S.A."/>
            <person name="Livny J."/>
            <person name="Vlamakis H."/>
            <person name="Clish C."/>
            <person name="Bullock K."/>
            <person name="Deik A."/>
            <person name="Scott J."/>
            <person name="Pierce K.A."/>
            <person name="Xavier R.J."/>
            <person name="Alm E.J."/>
        </authorList>
    </citation>
    <scope>NUCLEOTIDE SEQUENCE [LARGE SCALE GENOMIC DNA]</scope>
    <source>
        <strain evidence="2 3">BIOML-A1</strain>
    </source>
</reference>